<evidence type="ECO:0000256" key="2">
    <source>
        <dbReference type="ARBA" id="ARBA00023015"/>
    </source>
</evidence>
<dbReference type="FunFam" id="1.20.5.170:FF:000020">
    <property type="entry name" value="BZIP transcription factor"/>
    <property type="match status" value="1"/>
</dbReference>
<comment type="subcellular location">
    <subcellularLocation>
        <location evidence="1">Nucleus</location>
    </subcellularLocation>
</comment>
<dbReference type="Pfam" id="PF00170">
    <property type="entry name" value="bZIP_1"/>
    <property type="match status" value="1"/>
</dbReference>
<organism evidence="7 8">
    <name type="scientific">Acacia crassicarpa</name>
    <name type="common">northern wattle</name>
    <dbReference type="NCBI Taxonomy" id="499986"/>
    <lineage>
        <taxon>Eukaryota</taxon>
        <taxon>Viridiplantae</taxon>
        <taxon>Streptophyta</taxon>
        <taxon>Embryophyta</taxon>
        <taxon>Tracheophyta</taxon>
        <taxon>Spermatophyta</taxon>
        <taxon>Magnoliopsida</taxon>
        <taxon>eudicotyledons</taxon>
        <taxon>Gunneridae</taxon>
        <taxon>Pentapetalae</taxon>
        <taxon>rosids</taxon>
        <taxon>fabids</taxon>
        <taxon>Fabales</taxon>
        <taxon>Fabaceae</taxon>
        <taxon>Caesalpinioideae</taxon>
        <taxon>mimosoid clade</taxon>
        <taxon>Acacieae</taxon>
        <taxon>Acacia</taxon>
    </lineage>
</organism>
<dbReference type="GO" id="GO:0005634">
    <property type="term" value="C:nucleus"/>
    <property type="evidence" value="ECO:0007669"/>
    <property type="project" value="UniProtKB-SubCell"/>
</dbReference>
<keyword evidence="8" id="KW-1185">Reference proteome</keyword>
<name>A0AAE1JPL2_9FABA</name>
<proteinExistence type="predicted"/>
<keyword evidence="2" id="KW-0805">Transcription regulation</keyword>
<evidence type="ECO:0000259" key="6">
    <source>
        <dbReference type="PROSITE" id="PS50217"/>
    </source>
</evidence>
<feature type="domain" description="BZIP" evidence="6">
    <location>
        <begin position="33"/>
        <end position="96"/>
    </location>
</feature>
<dbReference type="PANTHER" id="PTHR45764:SF38">
    <property type="entry name" value="BZIP TRANSCRIPTION FACTOR 44"/>
    <property type="match status" value="1"/>
</dbReference>
<dbReference type="GO" id="GO:0046982">
    <property type="term" value="F:protein heterodimerization activity"/>
    <property type="evidence" value="ECO:0007669"/>
    <property type="project" value="UniProtKB-ARBA"/>
</dbReference>
<dbReference type="PANTHER" id="PTHR45764">
    <property type="entry name" value="BZIP TRANSCRIPTION FACTOR 44"/>
    <property type="match status" value="1"/>
</dbReference>
<keyword evidence="5" id="KW-0539">Nucleus</keyword>
<sequence>MMDSPSGNYTCLSNSRLQNLGSDQEKLMQIALLEKKKKRKEANRLSARQSRKRKQKYMDDMVTQVVELRRENTELVAGLNTVMQMCQNVESENSILRAQMVELTHTLRSLNHIIDLVNTTTISSSTTTSNAFNFAAQNPMNMFLSPNQPMITACAAMFQC</sequence>
<dbReference type="PROSITE" id="PS50217">
    <property type="entry name" value="BZIP"/>
    <property type="match status" value="1"/>
</dbReference>
<dbReference type="InterPro" id="IPR045314">
    <property type="entry name" value="bZIP_plant_GBF1"/>
</dbReference>
<evidence type="ECO:0000256" key="3">
    <source>
        <dbReference type="ARBA" id="ARBA00023125"/>
    </source>
</evidence>
<dbReference type="GO" id="GO:0003700">
    <property type="term" value="F:DNA-binding transcription factor activity"/>
    <property type="evidence" value="ECO:0007669"/>
    <property type="project" value="InterPro"/>
</dbReference>
<dbReference type="AlphaFoldDB" id="A0AAE1JPL2"/>
<dbReference type="GO" id="GO:0000976">
    <property type="term" value="F:transcription cis-regulatory region binding"/>
    <property type="evidence" value="ECO:0007669"/>
    <property type="project" value="TreeGrafter"/>
</dbReference>
<comment type="caution">
    <text evidence="7">The sequence shown here is derived from an EMBL/GenBank/DDBJ whole genome shotgun (WGS) entry which is preliminary data.</text>
</comment>
<dbReference type="Gene3D" id="1.20.5.170">
    <property type="match status" value="1"/>
</dbReference>
<evidence type="ECO:0000313" key="7">
    <source>
        <dbReference type="EMBL" id="KAK4274797.1"/>
    </source>
</evidence>
<evidence type="ECO:0000256" key="5">
    <source>
        <dbReference type="ARBA" id="ARBA00023242"/>
    </source>
</evidence>
<evidence type="ECO:0000256" key="4">
    <source>
        <dbReference type="ARBA" id="ARBA00023163"/>
    </source>
</evidence>
<keyword evidence="4" id="KW-0804">Transcription</keyword>
<dbReference type="EMBL" id="JAWXYG010000004">
    <property type="protein sequence ID" value="KAK4274797.1"/>
    <property type="molecule type" value="Genomic_DNA"/>
</dbReference>
<dbReference type="CDD" id="cd14702">
    <property type="entry name" value="bZIP_plant_GBF1"/>
    <property type="match status" value="1"/>
</dbReference>
<dbReference type="GO" id="GO:0045893">
    <property type="term" value="P:positive regulation of DNA-templated transcription"/>
    <property type="evidence" value="ECO:0007669"/>
    <property type="project" value="TreeGrafter"/>
</dbReference>
<reference evidence="7" key="1">
    <citation type="submission" date="2023-10" db="EMBL/GenBank/DDBJ databases">
        <title>Chromosome-level genome of the transformable northern wattle, Acacia crassicarpa.</title>
        <authorList>
            <person name="Massaro I."/>
            <person name="Sinha N.R."/>
            <person name="Poethig S."/>
            <person name="Leichty A.R."/>
        </authorList>
    </citation>
    <scope>NUCLEOTIDE SEQUENCE</scope>
    <source>
        <strain evidence="7">Acra3RX</strain>
        <tissue evidence="7">Leaf</tissue>
    </source>
</reference>
<dbReference type="SMART" id="SM00338">
    <property type="entry name" value="BRLZ"/>
    <property type="match status" value="1"/>
</dbReference>
<dbReference type="InterPro" id="IPR004827">
    <property type="entry name" value="bZIP"/>
</dbReference>
<dbReference type="PROSITE" id="PS00036">
    <property type="entry name" value="BZIP_BASIC"/>
    <property type="match status" value="1"/>
</dbReference>
<accession>A0AAE1JPL2</accession>
<dbReference type="SUPFAM" id="SSF57959">
    <property type="entry name" value="Leucine zipper domain"/>
    <property type="match status" value="1"/>
</dbReference>
<evidence type="ECO:0000313" key="8">
    <source>
        <dbReference type="Proteomes" id="UP001293593"/>
    </source>
</evidence>
<dbReference type="Proteomes" id="UP001293593">
    <property type="component" value="Unassembled WGS sequence"/>
</dbReference>
<evidence type="ECO:0000256" key="1">
    <source>
        <dbReference type="ARBA" id="ARBA00004123"/>
    </source>
</evidence>
<keyword evidence="3" id="KW-0238">DNA-binding</keyword>
<dbReference type="InterPro" id="IPR046347">
    <property type="entry name" value="bZIP_sf"/>
</dbReference>
<protein>
    <recommendedName>
        <fullName evidence="6">BZIP domain-containing protein</fullName>
    </recommendedName>
</protein>
<gene>
    <name evidence="7" type="ORF">QN277_017972</name>
</gene>